<feature type="transmembrane region" description="Helical" evidence="9">
    <location>
        <begin position="130"/>
        <end position="160"/>
    </location>
</feature>
<dbReference type="AlphaFoldDB" id="A0A4Y9M8I6"/>
<dbReference type="GO" id="GO:0022857">
    <property type="term" value="F:transmembrane transporter activity"/>
    <property type="evidence" value="ECO:0007669"/>
    <property type="project" value="InterPro"/>
</dbReference>
<keyword evidence="5" id="KW-0029">Amino-acid transport</keyword>
<feature type="transmembrane region" description="Helical" evidence="9">
    <location>
        <begin position="6"/>
        <end position="27"/>
    </location>
</feature>
<evidence type="ECO:0000256" key="5">
    <source>
        <dbReference type="ARBA" id="ARBA00022970"/>
    </source>
</evidence>
<dbReference type="OrthoDB" id="9779023at2"/>
<keyword evidence="7 9" id="KW-0472">Membrane</keyword>
<dbReference type="RefSeq" id="WP_135173077.1">
    <property type="nucleotide sequence ID" value="NZ_SPQT01000001.1"/>
</dbReference>
<comment type="similarity">
    <text evidence="8">Belongs to the binding-protein-dependent transport system permease family. LivHM subfamily.</text>
</comment>
<dbReference type="Proteomes" id="UP000297966">
    <property type="component" value="Unassembled WGS sequence"/>
</dbReference>
<dbReference type="PANTHER" id="PTHR11795:SF445">
    <property type="entry name" value="AMINO ACID ABC TRANSPORTER PERMEASE PROTEIN"/>
    <property type="match status" value="1"/>
</dbReference>
<feature type="transmembrane region" description="Helical" evidence="9">
    <location>
        <begin position="193"/>
        <end position="214"/>
    </location>
</feature>
<evidence type="ECO:0000313" key="11">
    <source>
        <dbReference type="Proteomes" id="UP000297966"/>
    </source>
</evidence>
<dbReference type="PANTHER" id="PTHR11795">
    <property type="entry name" value="BRANCHED-CHAIN AMINO ACID TRANSPORT SYSTEM PERMEASE PROTEIN LIVH"/>
    <property type="match status" value="1"/>
</dbReference>
<keyword evidence="4 9" id="KW-0812">Transmembrane</keyword>
<dbReference type="CDD" id="cd06582">
    <property type="entry name" value="TM_PBP1_LivH_like"/>
    <property type="match status" value="1"/>
</dbReference>
<reference evidence="10 11" key="1">
    <citation type="submission" date="2019-03" db="EMBL/GenBank/DDBJ databases">
        <title>Bradyrhizobium diversity isolated from nodules of Chamaecrista fasciculata.</title>
        <authorList>
            <person name="Klepa M.S."/>
            <person name="Urquiaga M.O."/>
            <person name="Hungria M."/>
            <person name="Delamuta J.R."/>
        </authorList>
    </citation>
    <scope>NUCLEOTIDE SEQUENCE [LARGE SCALE GENOMIC DNA]</scope>
    <source>
        <strain evidence="10 11">CNPSo 3448</strain>
    </source>
</reference>
<evidence type="ECO:0000256" key="8">
    <source>
        <dbReference type="ARBA" id="ARBA00037998"/>
    </source>
</evidence>
<dbReference type="EMBL" id="SPQT01000001">
    <property type="protein sequence ID" value="TFV51335.1"/>
    <property type="molecule type" value="Genomic_DNA"/>
</dbReference>
<comment type="subcellular location">
    <subcellularLocation>
        <location evidence="1">Cell membrane</location>
        <topology evidence="1">Multi-pass membrane protein</topology>
    </subcellularLocation>
</comment>
<protein>
    <submittedName>
        <fullName evidence="10">Branched-chain amino acid ABC transporter permease</fullName>
    </submittedName>
</protein>
<sequence length="291" mass="30286">MSELLTLIAAGLEVGSLYALMALGLVLIYRTQSIVNFAHGELLMAGAFVGYVAFQPMSWPFPVALVLAVLSSTLLGVAVERVVIRPLVNHPHATLAMATVGVSVAVRGAARLPFGSDILTFPPIISAAPVFIGSLVISAQTVLTIVLAVSISVAVFLLIWKTRLGREIRATQQNYLGAKVVGINTGKIYSSSWAVASAIGGAAGVLAAPLTLLYPDMGATFLLKGFAAAVLGGFGNPLGAIVGGIAIGILEKLVGAYFSTYLIEISPYVIIIVVVFVRPQGLFGRGQIVRV</sequence>
<organism evidence="10 11">
    <name type="scientific">Bradyrhizobium niftali</name>
    <dbReference type="NCBI Taxonomy" id="2560055"/>
    <lineage>
        <taxon>Bacteria</taxon>
        <taxon>Pseudomonadati</taxon>
        <taxon>Pseudomonadota</taxon>
        <taxon>Alphaproteobacteria</taxon>
        <taxon>Hyphomicrobiales</taxon>
        <taxon>Nitrobacteraceae</taxon>
        <taxon>Bradyrhizobium</taxon>
    </lineage>
</organism>
<evidence type="ECO:0000256" key="4">
    <source>
        <dbReference type="ARBA" id="ARBA00022692"/>
    </source>
</evidence>
<dbReference type="InterPro" id="IPR052157">
    <property type="entry name" value="BCAA_transport_permease"/>
</dbReference>
<dbReference type="Pfam" id="PF02653">
    <property type="entry name" value="BPD_transp_2"/>
    <property type="match status" value="1"/>
</dbReference>
<evidence type="ECO:0000256" key="3">
    <source>
        <dbReference type="ARBA" id="ARBA00022475"/>
    </source>
</evidence>
<keyword evidence="11" id="KW-1185">Reference proteome</keyword>
<evidence type="ECO:0000256" key="1">
    <source>
        <dbReference type="ARBA" id="ARBA00004651"/>
    </source>
</evidence>
<dbReference type="GO" id="GO:0006865">
    <property type="term" value="P:amino acid transport"/>
    <property type="evidence" value="ECO:0007669"/>
    <property type="project" value="UniProtKB-KW"/>
</dbReference>
<name>A0A4Y9M8I6_9BRAD</name>
<dbReference type="GO" id="GO:0005886">
    <property type="term" value="C:plasma membrane"/>
    <property type="evidence" value="ECO:0007669"/>
    <property type="project" value="UniProtKB-SubCell"/>
</dbReference>
<feature type="transmembrane region" description="Helical" evidence="9">
    <location>
        <begin position="257"/>
        <end position="277"/>
    </location>
</feature>
<evidence type="ECO:0000256" key="7">
    <source>
        <dbReference type="ARBA" id="ARBA00023136"/>
    </source>
</evidence>
<gene>
    <name evidence="10" type="ORF">E4K65_04525</name>
</gene>
<evidence type="ECO:0000256" key="6">
    <source>
        <dbReference type="ARBA" id="ARBA00022989"/>
    </source>
</evidence>
<evidence type="ECO:0000256" key="9">
    <source>
        <dbReference type="SAM" id="Phobius"/>
    </source>
</evidence>
<evidence type="ECO:0000256" key="2">
    <source>
        <dbReference type="ARBA" id="ARBA00022448"/>
    </source>
</evidence>
<feature type="transmembrane region" description="Helical" evidence="9">
    <location>
        <begin position="226"/>
        <end position="250"/>
    </location>
</feature>
<comment type="caution">
    <text evidence="10">The sequence shown here is derived from an EMBL/GenBank/DDBJ whole genome shotgun (WGS) entry which is preliminary data.</text>
</comment>
<keyword evidence="3" id="KW-1003">Cell membrane</keyword>
<keyword evidence="2" id="KW-0813">Transport</keyword>
<feature type="transmembrane region" description="Helical" evidence="9">
    <location>
        <begin position="34"/>
        <end position="53"/>
    </location>
</feature>
<proteinExistence type="inferred from homology"/>
<feature type="transmembrane region" description="Helical" evidence="9">
    <location>
        <begin position="59"/>
        <end position="79"/>
    </location>
</feature>
<dbReference type="InterPro" id="IPR001851">
    <property type="entry name" value="ABC_transp_permease"/>
</dbReference>
<evidence type="ECO:0000313" key="10">
    <source>
        <dbReference type="EMBL" id="TFV51335.1"/>
    </source>
</evidence>
<keyword evidence="6 9" id="KW-1133">Transmembrane helix</keyword>
<accession>A0A4Y9M8I6</accession>